<feature type="transmembrane region" description="Helical" evidence="1">
    <location>
        <begin position="26"/>
        <end position="48"/>
    </location>
</feature>
<comment type="similarity">
    <text evidence="1">Belongs to the vitamin uptake transporter (VUT/ECF) (TC 2.A.88) family. Q precursor transporter subfamily.</text>
</comment>
<feature type="transmembrane region" description="Helical" evidence="1">
    <location>
        <begin position="188"/>
        <end position="211"/>
    </location>
</feature>
<dbReference type="InterPro" id="IPR003744">
    <property type="entry name" value="YhhQ"/>
</dbReference>
<dbReference type="Pfam" id="PF02592">
    <property type="entry name" value="Vut_1"/>
    <property type="match status" value="1"/>
</dbReference>
<gene>
    <name evidence="2" type="ORF">DXZ20_22620</name>
</gene>
<protein>
    <recommendedName>
        <fullName evidence="1">Probable queuosine precursor transporter</fullName>
        <shortName evidence="1">Q precursor transporter</shortName>
    </recommendedName>
</protein>
<dbReference type="RefSeq" id="WP_163670962.1">
    <property type="nucleotide sequence ID" value="NZ_QXHD01000004.1"/>
</dbReference>
<dbReference type="AlphaFoldDB" id="A0A6M0RQ65"/>
<reference evidence="2 3" key="1">
    <citation type="journal article" date="2020" name="Microb. Ecol.">
        <title>Ecogenomics of the Marine Benthic Filamentous Cyanobacterium Adonisia.</title>
        <authorList>
            <person name="Walter J.M."/>
            <person name="Coutinho F.H."/>
            <person name="Leomil L."/>
            <person name="Hargreaves P.I."/>
            <person name="Campeao M.E."/>
            <person name="Vieira V.V."/>
            <person name="Silva B.S."/>
            <person name="Fistarol G.O."/>
            <person name="Salomon P.S."/>
            <person name="Sawabe T."/>
            <person name="Mino S."/>
            <person name="Hosokawa M."/>
            <person name="Miyashita H."/>
            <person name="Maruyama F."/>
            <person name="van Verk M.C."/>
            <person name="Dutilh B.E."/>
            <person name="Thompson C.C."/>
            <person name="Thompson F.L."/>
        </authorList>
    </citation>
    <scope>NUCLEOTIDE SEQUENCE [LARGE SCALE GENOMIC DNA]</scope>
    <source>
        <strain evidence="2 3">CCMR0081</strain>
    </source>
</reference>
<evidence type="ECO:0000256" key="1">
    <source>
        <dbReference type="HAMAP-Rule" id="MF_02088"/>
    </source>
</evidence>
<dbReference type="NCBIfam" id="TIGR00697">
    <property type="entry name" value="queuosine precursor transporter"/>
    <property type="match status" value="1"/>
</dbReference>
<organism evidence="2 3">
    <name type="scientific">Adonisia turfae CCMR0081</name>
    <dbReference type="NCBI Taxonomy" id="2292702"/>
    <lineage>
        <taxon>Bacteria</taxon>
        <taxon>Bacillati</taxon>
        <taxon>Cyanobacteriota</taxon>
        <taxon>Adonisia</taxon>
        <taxon>Adonisia turfae</taxon>
    </lineage>
</organism>
<feature type="transmembrane region" description="Helical" evidence="1">
    <location>
        <begin position="60"/>
        <end position="81"/>
    </location>
</feature>
<accession>A0A6M0RQ65</accession>
<feature type="transmembrane region" description="Helical" evidence="1">
    <location>
        <begin position="93"/>
        <end position="114"/>
    </location>
</feature>
<keyword evidence="1" id="KW-1133">Transmembrane helix</keyword>
<keyword evidence="1" id="KW-0812">Transmembrane</keyword>
<keyword evidence="1" id="KW-0813">Transport</keyword>
<comment type="caution">
    <text evidence="2">The sequence shown here is derived from an EMBL/GenBank/DDBJ whole genome shotgun (WGS) entry which is preliminary data.</text>
</comment>
<dbReference type="PANTHER" id="PTHR34300:SF2">
    <property type="entry name" value="QUEUOSINE PRECURSOR TRANSPORTER-RELATED"/>
    <property type="match status" value="1"/>
</dbReference>
<keyword evidence="1" id="KW-0472">Membrane</keyword>
<proteinExistence type="inferred from homology"/>
<dbReference type="GO" id="GO:0022857">
    <property type="term" value="F:transmembrane transporter activity"/>
    <property type="evidence" value="ECO:0007669"/>
    <property type="project" value="UniProtKB-UniRule"/>
</dbReference>
<dbReference type="HAMAP" id="MF_02088">
    <property type="entry name" value="Q_prec_transport"/>
    <property type="match status" value="1"/>
</dbReference>
<dbReference type="EMBL" id="QXHD01000004">
    <property type="protein sequence ID" value="NEZ58387.1"/>
    <property type="molecule type" value="Genomic_DNA"/>
</dbReference>
<keyword evidence="3" id="KW-1185">Reference proteome</keyword>
<dbReference type="Proteomes" id="UP000481033">
    <property type="component" value="Unassembled WGS sequence"/>
</dbReference>
<dbReference type="PANTHER" id="PTHR34300">
    <property type="entry name" value="QUEUOSINE PRECURSOR TRANSPORTER-RELATED"/>
    <property type="match status" value="1"/>
</dbReference>
<evidence type="ECO:0000313" key="3">
    <source>
        <dbReference type="Proteomes" id="UP000481033"/>
    </source>
</evidence>
<name>A0A6M0RQ65_9CYAN</name>
<feature type="transmembrane region" description="Helical" evidence="1">
    <location>
        <begin position="217"/>
        <end position="238"/>
    </location>
</feature>
<evidence type="ECO:0000313" key="2">
    <source>
        <dbReference type="EMBL" id="NEZ58387.1"/>
    </source>
</evidence>
<feature type="transmembrane region" description="Helical" evidence="1">
    <location>
        <begin position="144"/>
        <end position="167"/>
    </location>
</feature>
<comment type="function">
    <text evidence="1">Involved in the import of queuosine (Q) precursors, required for Q precursor salvage.</text>
</comment>
<dbReference type="GO" id="GO:0005886">
    <property type="term" value="C:plasma membrane"/>
    <property type="evidence" value="ECO:0007669"/>
    <property type="project" value="UniProtKB-SubCell"/>
</dbReference>
<sequence length="266" mass="29952">MSVSINDPISKVTSNLVPDYIQERRAVVFLVLSGLFLGTLGMLNILGISRFVNIFTWNDFAITVAVGALPYPLTFLCTDLISELYGRNRANQVVWVGLLLNLWVVFIVWLGGVLPGFEAVDPTTGELVKDAAERLPIFFEIRNLTFGTVTASMIAYLTAQFVDVQLFHFWKELTQGKYLWLRNNGSTLISQLVDTAAVVLITHFFAGVLPIDPTQDLWTQLLLFIGYGYVFKLVAALLDTGPFYLCVYWLSNYLQLESPVFRKSFK</sequence>
<comment type="subcellular location">
    <subcellularLocation>
        <location evidence="1">Cell membrane</location>
        <topology evidence="1">Multi-pass membrane protein</topology>
    </subcellularLocation>
</comment>
<keyword evidence="1" id="KW-1003">Cell membrane</keyword>